<dbReference type="GO" id="GO:0016787">
    <property type="term" value="F:hydrolase activity"/>
    <property type="evidence" value="ECO:0007669"/>
    <property type="project" value="UniProtKB-KW"/>
</dbReference>
<dbReference type="PANTHER" id="PTHR42978:SF6">
    <property type="entry name" value="QUORUM-QUENCHING LACTONASE YTNP-RELATED"/>
    <property type="match status" value="1"/>
</dbReference>
<keyword evidence="3" id="KW-0378">Hydrolase</keyword>
<dbReference type="CDD" id="cd07720">
    <property type="entry name" value="OPHC2-like_MBL-fold"/>
    <property type="match status" value="1"/>
</dbReference>
<evidence type="ECO:0000256" key="2">
    <source>
        <dbReference type="ARBA" id="ARBA00022723"/>
    </source>
</evidence>
<comment type="caution">
    <text evidence="7">The sequence shown here is derived from an EMBL/GenBank/DDBJ whole genome shotgun (WGS) entry which is preliminary data.</text>
</comment>
<keyword evidence="4" id="KW-0862">Zinc</keyword>
<evidence type="ECO:0000256" key="4">
    <source>
        <dbReference type="ARBA" id="ARBA00022833"/>
    </source>
</evidence>
<dbReference type="Proteomes" id="UP000195569">
    <property type="component" value="Unassembled WGS sequence"/>
</dbReference>
<evidence type="ECO:0000256" key="5">
    <source>
        <dbReference type="SAM" id="SignalP"/>
    </source>
</evidence>
<feature type="signal peptide" evidence="5">
    <location>
        <begin position="1"/>
        <end position="32"/>
    </location>
</feature>
<dbReference type="RefSeq" id="WP_087733376.1">
    <property type="nucleotide sequence ID" value="NZ_CYGY02000014.1"/>
</dbReference>
<dbReference type="InterPro" id="IPR051013">
    <property type="entry name" value="MBL_superfamily_lactonases"/>
</dbReference>
<keyword evidence="8" id="KW-1185">Reference proteome</keyword>
<dbReference type="SMART" id="SM00849">
    <property type="entry name" value="Lactamase_B"/>
    <property type="match status" value="1"/>
</dbReference>
<evidence type="ECO:0000256" key="1">
    <source>
        <dbReference type="ARBA" id="ARBA00007749"/>
    </source>
</evidence>
<dbReference type="EMBL" id="CYGY02000014">
    <property type="protein sequence ID" value="SIT37858.1"/>
    <property type="molecule type" value="Genomic_DNA"/>
</dbReference>
<dbReference type="AlphaFoldDB" id="A0A1N7RRY1"/>
<evidence type="ECO:0000256" key="3">
    <source>
        <dbReference type="ARBA" id="ARBA00022801"/>
    </source>
</evidence>
<protein>
    <submittedName>
        <fullName evidence="7">Beta-lactamase domain-containing protein</fullName>
    </submittedName>
</protein>
<dbReference type="PANTHER" id="PTHR42978">
    <property type="entry name" value="QUORUM-QUENCHING LACTONASE YTNP-RELATED-RELATED"/>
    <property type="match status" value="1"/>
</dbReference>
<gene>
    <name evidence="7" type="ORF">BN2476_140043</name>
</gene>
<dbReference type="InterPro" id="IPR001279">
    <property type="entry name" value="Metallo-B-lactamas"/>
</dbReference>
<feature type="chain" id="PRO_5012930187" evidence="5">
    <location>
        <begin position="33"/>
        <end position="321"/>
    </location>
</feature>
<dbReference type="Pfam" id="PF00753">
    <property type="entry name" value="Lactamase_B"/>
    <property type="match status" value="1"/>
</dbReference>
<evidence type="ECO:0000313" key="8">
    <source>
        <dbReference type="Proteomes" id="UP000195569"/>
    </source>
</evidence>
<name>A0A1N7RRY1_9BURK</name>
<sequence length="321" mass="35124">MTNENSINLTRRSLLAAGCICMGCAVSGPLLAGIPTFESSVPEFYRLLVGDFEVTVLSDGKSPLPATRLLQGNPLRIADALKRNALGEEVETSHNSFLVNTGKKLVLVDAGAGSLLGPRTGKLLSSLRGAGYRPEQVDEVFLTHMHTDHIGGLMSGNQMTFPNALVRADRRDTDYWLSEGNRQDAPVEAERFFEAAMASLSAYIKADRLRTFEGMTELVPGIRARPAYGHTPGHTMYEVESRNEKLLLWGDIVHVAAVQFANPEVTIGYDVNRTEAELEHLRVFGDAAQKRYMIGGAHLPFPGLGHVYRTNDAHYAFTPLA</sequence>
<comment type="similarity">
    <text evidence="1">Belongs to the metallo-beta-lactamase superfamily.</text>
</comment>
<evidence type="ECO:0000313" key="7">
    <source>
        <dbReference type="EMBL" id="SIT37858.1"/>
    </source>
</evidence>
<evidence type="ECO:0000259" key="6">
    <source>
        <dbReference type="SMART" id="SM00849"/>
    </source>
</evidence>
<dbReference type="SUPFAM" id="SSF56281">
    <property type="entry name" value="Metallo-hydrolase/oxidoreductase"/>
    <property type="match status" value="1"/>
</dbReference>
<dbReference type="GO" id="GO:0046872">
    <property type="term" value="F:metal ion binding"/>
    <property type="evidence" value="ECO:0007669"/>
    <property type="project" value="UniProtKB-KW"/>
</dbReference>
<dbReference type="Gene3D" id="3.60.15.10">
    <property type="entry name" value="Ribonuclease Z/Hydroxyacylglutathione hydrolase-like"/>
    <property type="match status" value="1"/>
</dbReference>
<keyword evidence="2" id="KW-0479">Metal-binding</keyword>
<dbReference type="InterPro" id="IPR036866">
    <property type="entry name" value="RibonucZ/Hydroxyglut_hydro"/>
</dbReference>
<feature type="domain" description="Metallo-beta-lactamase" evidence="6">
    <location>
        <begin position="93"/>
        <end position="298"/>
    </location>
</feature>
<keyword evidence="5" id="KW-0732">Signal</keyword>
<dbReference type="OrthoDB" id="5443440at2"/>
<reference evidence="7" key="1">
    <citation type="submission" date="2016-12" db="EMBL/GenBank/DDBJ databases">
        <authorList>
            <person name="Moulin L."/>
        </authorList>
    </citation>
    <scope>NUCLEOTIDE SEQUENCE [LARGE SCALE GENOMIC DNA]</scope>
    <source>
        <strain evidence="7">STM 7183</strain>
    </source>
</reference>
<organism evidence="7 8">
    <name type="scientific">Paraburkholderia piptadeniae</name>
    <dbReference type="NCBI Taxonomy" id="1701573"/>
    <lineage>
        <taxon>Bacteria</taxon>
        <taxon>Pseudomonadati</taxon>
        <taxon>Pseudomonadota</taxon>
        <taxon>Betaproteobacteria</taxon>
        <taxon>Burkholderiales</taxon>
        <taxon>Burkholderiaceae</taxon>
        <taxon>Paraburkholderia</taxon>
    </lineage>
</organism>
<proteinExistence type="inferred from homology"/>
<accession>A0A1N7RRY1</accession>